<evidence type="ECO:0000256" key="10">
    <source>
        <dbReference type="ARBA" id="ARBA00022968"/>
    </source>
</evidence>
<evidence type="ECO:0000313" key="27">
    <source>
        <dbReference type="Proteomes" id="UP000694580"/>
    </source>
</evidence>
<keyword evidence="14" id="KW-0325">Glycoprotein</keyword>
<dbReference type="Pfam" id="PF07859">
    <property type="entry name" value="Abhydrolase_3"/>
    <property type="match status" value="2"/>
</dbReference>
<dbReference type="SUPFAM" id="SSF53474">
    <property type="entry name" value="alpha/beta-Hydrolases"/>
    <property type="match status" value="1"/>
</dbReference>
<evidence type="ECO:0000256" key="14">
    <source>
        <dbReference type="ARBA" id="ARBA00023180"/>
    </source>
</evidence>
<keyword evidence="12" id="KW-0443">Lipid metabolism</keyword>
<dbReference type="GeneTree" id="ENSGT00940000156699"/>
<dbReference type="InterPro" id="IPR029058">
    <property type="entry name" value="AB_hydrolase_fold"/>
</dbReference>
<keyword evidence="6" id="KW-0378">Hydrolase</keyword>
<evidence type="ECO:0000256" key="18">
    <source>
        <dbReference type="ARBA" id="ARBA00044219"/>
    </source>
</evidence>
<keyword evidence="10" id="KW-0735">Signal-anchor</keyword>
<dbReference type="InterPro" id="IPR017157">
    <property type="entry name" value="Arylacetamide_deacetylase"/>
</dbReference>
<reference evidence="26" key="3">
    <citation type="submission" date="2025-09" db="UniProtKB">
        <authorList>
            <consortium name="Ensembl"/>
        </authorList>
    </citation>
    <scope>IDENTIFICATION</scope>
</reference>
<sequence length="411" mass="45681">MRPLPAAAAALLLSVAAAYYVYVPLPSSLAEPWKLMVLDAVFRTFLHVGNLAQDLGISHYVHVVNYIVSQVEIKGPRSSETVRVTDTSLAGVQARVFEPKGMDRRLRRAVVYFHGGGWALGSGKMRSFDLLCRRMAEELHAVIVSVDYRLVPEVHFPEQYYDALNASQHFLKPEVLAQYSVDPERVAISGDSAGGNLAAAVAQQMATDNSSSVKFKVQALIYPVLQALDFNTPSYQQNGDTPILYRSLMVLFWLEYLNGDTSFASSLLANNHTALDPGRLDAVETMAKVNWTRLLPPALRKHYKPVAPARGAPRIVDELPALLDARAAPLLAEQAVLRATPPAYIMTCEHDVLRDDGFMYGRRLEEAGVPVTHDHYEDGFHACMVFSVWPAKFSVGTRSLKNYIRWLDRNL</sequence>
<keyword evidence="7" id="KW-0256">Endoplasmic reticulum</keyword>
<dbReference type="AlphaFoldDB" id="A0AAY4EVX2"/>
<keyword evidence="27" id="KW-1185">Reference proteome</keyword>
<evidence type="ECO:0000256" key="22">
    <source>
        <dbReference type="ARBA" id="ARBA00049214"/>
    </source>
</evidence>
<keyword evidence="4" id="KW-1003">Cell membrane</keyword>
<evidence type="ECO:0000256" key="11">
    <source>
        <dbReference type="ARBA" id="ARBA00022989"/>
    </source>
</evidence>
<evidence type="ECO:0000256" key="5">
    <source>
        <dbReference type="ARBA" id="ARBA00022692"/>
    </source>
</evidence>
<comment type="catalytic activity">
    <reaction evidence="22">
        <text>a 1-O-alkyl-2-acetyl-sn-glycerol + H2O = a 1-O-alkyl-sn-glycerol + acetate + H(+)</text>
        <dbReference type="Rhea" id="RHEA:11552"/>
        <dbReference type="ChEBI" id="CHEBI:15377"/>
        <dbReference type="ChEBI" id="CHEBI:15378"/>
        <dbReference type="ChEBI" id="CHEBI:15850"/>
        <dbReference type="ChEBI" id="CHEBI:16291"/>
        <dbReference type="ChEBI" id="CHEBI:30089"/>
        <dbReference type="EC" id="3.1.1.71"/>
    </reaction>
    <physiologicalReaction direction="left-to-right" evidence="22">
        <dbReference type="Rhea" id="RHEA:11553"/>
    </physiologicalReaction>
</comment>
<dbReference type="PROSITE" id="PS01174">
    <property type="entry name" value="LIPASE_GDXG_SER"/>
    <property type="match status" value="1"/>
</dbReference>
<evidence type="ECO:0000256" key="3">
    <source>
        <dbReference type="ARBA" id="ARBA00010515"/>
    </source>
</evidence>
<evidence type="ECO:0000313" key="26">
    <source>
        <dbReference type="Ensembl" id="ENSDCDP00010061855.1"/>
    </source>
</evidence>
<evidence type="ECO:0000256" key="9">
    <source>
        <dbReference type="ARBA" id="ARBA00022963"/>
    </source>
</evidence>
<dbReference type="Gene3D" id="3.40.50.1820">
    <property type="entry name" value="alpha/beta hydrolase"/>
    <property type="match status" value="1"/>
</dbReference>
<evidence type="ECO:0000256" key="20">
    <source>
        <dbReference type="ARBA" id="ARBA00047653"/>
    </source>
</evidence>
<evidence type="ECO:0000256" key="6">
    <source>
        <dbReference type="ARBA" id="ARBA00022801"/>
    </source>
</evidence>
<evidence type="ECO:0000256" key="1">
    <source>
        <dbReference type="ARBA" id="ARBA00004144"/>
    </source>
</evidence>
<evidence type="ECO:0000256" key="7">
    <source>
        <dbReference type="ARBA" id="ARBA00022824"/>
    </source>
</evidence>
<comment type="catalytic activity">
    <reaction evidence="20">
        <text>cholesteryl (9Z-octadecenoate) + H2O = cholesterol + (9Z)-octadecenoate + H(+)</text>
        <dbReference type="Rhea" id="RHEA:33875"/>
        <dbReference type="ChEBI" id="CHEBI:15377"/>
        <dbReference type="ChEBI" id="CHEBI:15378"/>
        <dbReference type="ChEBI" id="CHEBI:16113"/>
        <dbReference type="ChEBI" id="CHEBI:30823"/>
        <dbReference type="ChEBI" id="CHEBI:46898"/>
    </reaction>
    <physiologicalReaction direction="left-to-right" evidence="20">
        <dbReference type="Rhea" id="RHEA:33876"/>
    </physiologicalReaction>
</comment>
<comment type="catalytic activity">
    <reaction evidence="15">
        <text>1-O-hexadecyl-2-acetyl-sn-glycerol + H2O = 1-O-hexadecyl-sn-glycerol + acetate + H(+)</text>
        <dbReference type="Rhea" id="RHEA:38563"/>
        <dbReference type="ChEBI" id="CHEBI:15377"/>
        <dbReference type="ChEBI" id="CHEBI:15378"/>
        <dbReference type="ChEBI" id="CHEBI:30089"/>
        <dbReference type="ChEBI" id="CHEBI:34115"/>
        <dbReference type="ChEBI" id="CHEBI:75936"/>
    </reaction>
    <physiologicalReaction direction="left-to-right" evidence="15">
        <dbReference type="Rhea" id="RHEA:38564"/>
    </physiologicalReaction>
</comment>
<protein>
    <recommendedName>
        <fullName evidence="17">Neutral cholesterol ester hydrolase 1</fullName>
        <ecNumber evidence="16">3.1.1.71</ecNumber>
    </recommendedName>
    <alternativeName>
        <fullName evidence="18">Acetylalkylglycerol acetylhydrolase</fullName>
    </alternativeName>
    <alternativeName>
        <fullName evidence="19">Arylacetamide deacetylase-like 1</fullName>
    </alternativeName>
</protein>
<evidence type="ECO:0000256" key="16">
    <source>
        <dbReference type="ARBA" id="ARBA00044060"/>
    </source>
</evidence>
<evidence type="ECO:0000256" key="17">
    <source>
        <dbReference type="ARBA" id="ARBA00044162"/>
    </source>
</evidence>
<dbReference type="PANTHER" id="PTHR48081:SF29">
    <property type="entry name" value="NEUTRAL CHOLESTEROL ESTER HYDROLASE 1"/>
    <property type="match status" value="1"/>
</dbReference>
<feature type="domain" description="Alpha/beta hydrolase fold-3" evidence="25">
    <location>
        <begin position="324"/>
        <end position="384"/>
    </location>
</feature>
<dbReference type="PIRSF" id="PIRSF037251">
    <property type="entry name" value="Arylacetamide_deacetylase"/>
    <property type="match status" value="1"/>
</dbReference>
<proteinExistence type="inferred from homology"/>
<keyword evidence="13" id="KW-0472">Membrane</keyword>
<reference evidence="26" key="2">
    <citation type="submission" date="2025-08" db="UniProtKB">
        <authorList>
            <consortium name="Ensembl"/>
        </authorList>
    </citation>
    <scope>IDENTIFICATION</scope>
</reference>
<evidence type="ECO:0000256" key="15">
    <source>
        <dbReference type="ARBA" id="ARBA00023406"/>
    </source>
</evidence>
<gene>
    <name evidence="26" type="primary">nceh1</name>
</gene>
<feature type="domain" description="Alpha/beta hydrolase fold-3" evidence="25">
    <location>
        <begin position="110"/>
        <end position="266"/>
    </location>
</feature>
<keyword evidence="5" id="KW-0812">Transmembrane</keyword>
<evidence type="ECO:0000256" key="24">
    <source>
        <dbReference type="PROSITE-ProRule" id="PRU10038"/>
    </source>
</evidence>
<evidence type="ECO:0000256" key="19">
    <source>
        <dbReference type="ARBA" id="ARBA00044256"/>
    </source>
</evidence>
<keyword evidence="9" id="KW-0442">Lipid degradation</keyword>
<dbReference type="InterPro" id="IPR013094">
    <property type="entry name" value="AB_hydrolase_3"/>
</dbReference>
<evidence type="ECO:0000256" key="13">
    <source>
        <dbReference type="ARBA" id="ARBA00023136"/>
    </source>
</evidence>
<dbReference type="InterPro" id="IPR033140">
    <property type="entry name" value="Lipase_GDXG_put_SER_AS"/>
</dbReference>
<dbReference type="GO" id="GO:0047378">
    <property type="term" value="F:acetylalkylglycerol acetylhydrolase activity"/>
    <property type="evidence" value="ECO:0007669"/>
    <property type="project" value="UniProtKB-EC"/>
</dbReference>
<reference evidence="26 27" key="1">
    <citation type="submission" date="2020-06" db="EMBL/GenBank/DDBJ databases">
        <authorList>
            <consortium name="Wellcome Sanger Institute Data Sharing"/>
        </authorList>
    </citation>
    <scope>NUCLEOTIDE SEQUENCE [LARGE SCALE GENOMIC DNA]</scope>
</reference>
<comment type="subcellular location">
    <subcellularLocation>
        <location evidence="2">Cell membrane</location>
        <topology evidence="2">Single-pass type II membrane protein</topology>
    </subcellularLocation>
    <subcellularLocation>
        <location evidence="1">Microsome</location>
    </subcellularLocation>
</comment>
<evidence type="ECO:0000256" key="8">
    <source>
        <dbReference type="ARBA" id="ARBA00022848"/>
    </source>
</evidence>
<dbReference type="EC" id="3.1.1.71" evidence="16"/>
<feature type="active site" evidence="23">
    <location>
        <position position="381"/>
    </location>
</feature>
<organism evidence="26 27">
    <name type="scientific">Denticeps clupeoides</name>
    <name type="common">denticle herring</name>
    <dbReference type="NCBI Taxonomy" id="299321"/>
    <lineage>
        <taxon>Eukaryota</taxon>
        <taxon>Metazoa</taxon>
        <taxon>Chordata</taxon>
        <taxon>Craniata</taxon>
        <taxon>Vertebrata</taxon>
        <taxon>Euteleostomi</taxon>
        <taxon>Actinopterygii</taxon>
        <taxon>Neopterygii</taxon>
        <taxon>Teleostei</taxon>
        <taxon>Clupei</taxon>
        <taxon>Clupeiformes</taxon>
        <taxon>Denticipitoidei</taxon>
        <taxon>Denticipitidae</taxon>
        <taxon>Denticeps</taxon>
    </lineage>
</organism>
<dbReference type="GO" id="GO:0016042">
    <property type="term" value="P:lipid catabolic process"/>
    <property type="evidence" value="ECO:0007669"/>
    <property type="project" value="UniProtKB-KW"/>
</dbReference>
<dbReference type="GO" id="GO:0005886">
    <property type="term" value="C:plasma membrane"/>
    <property type="evidence" value="ECO:0007669"/>
    <property type="project" value="UniProtKB-SubCell"/>
</dbReference>
<accession>A0AAY4EVX2</accession>
<keyword evidence="8" id="KW-0492">Microsome</keyword>
<evidence type="ECO:0000256" key="4">
    <source>
        <dbReference type="ARBA" id="ARBA00022475"/>
    </source>
</evidence>
<evidence type="ECO:0000256" key="2">
    <source>
        <dbReference type="ARBA" id="ARBA00004401"/>
    </source>
</evidence>
<feature type="active site" evidence="23 24">
    <location>
        <position position="192"/>
    </location>
</feature>
<keyword evidence="11" id="KW-1133">Transmembrane helix</keyword>
<dbReference type="Ensembl" id="ENSDCDT00010072637.1">
    <property type="protein sequence ID" value="ENSDCDP00010061855.1"/>
    <property type="gene ID" value="ENSDCDG00010034063.1"/>
</dbReference>
<feature type="active site" evidence="23">
    <location>
        <position position="351"/>
    </location>
</feature>
<comment type="catalytic activity">
    <reaction evidence="21">
        <text>a cholesterol ester + H2O = cholesterol + a fatty acid + H(+)</text>
        <dbReference type="Rhea" id="RHEA:36403"/>
        <dbReference type="ChEBI" id="CHEBI:15377"/>
        <dbReference type="ChEBI" id="CHEBI:15378"/>
        <dbReference type="ChEBI" id="CHEBI:16113"/>
        <dbReference type="ChEBI" id="CHEBI:17002"/>
        <dbReference type="ChEBI" id="CHEBI:28868"/>
    </reaction>
    <physiologicalReaction direction="left-to-right" evidence="21">
        <dbReference type="Rhea" id="RHEA:36404"/>
    </physiologicalReaction>
</comment>
<comment type="similarity">
    <text evidence="3">Belongs to the 'GDXG' lipolytic enzyme family.</text>
</comment>
<evidence type="ECO:0000256" key="23">
    <source>
        <dbReference type="PIRSR" id="PIRSR037251-1"/>
    </source>
</evidence>
<evidence type="ECO:0000259" key="25">
    <source>
        <dbReference type="Pfam" id="PF07859"/>
    </source>
</evidence>
<dbReference type="PANTHER" id="PTHR48081">
    <property type="entry name" value="AB HYDROLASE SUPERFAMILY PROTEIN C4A8.06C"/>
    <property type="match status" value="1"/>
</dbReference>
<dbReference type="Proteomes" id="UP000694580">
    <property type="component" value="Chromosome 2"/>
</dbReference>
<name>A0AAY4EVX2_9TELE</name>
<evidence type="ECO:0000256" key="12">
    <source>
        <dbReference type="ARBA" id="ARBA00023098"/>
    </source>
</evidence>
<evidence type="ECO:0000256" key="21">
    <source>
        <dbReference type="ARBA" id="ARBA00048913"/>
    </source>
</evidence>
<dbReference type="InterPro" id="IPR050300">
    <property type="entry name" value="GDXG_lipolytic_enzyme"/>
</dbReference>